<reference evidence="1 2" key="1">
    <citation type="submission" date="2024-05" db="EMBL/GenBank/DDBJ databases">
        <authorList>
            <person name="Wallberg A."/>
        </authorList>
    </citation>
    <scope>NUCLEOTIDE SEQUENCE [LARGE SCALE GENOMIC DNA]</scope>
</reference>
<gene>
    <name evidence="1" type="ORF">MNOR_LOCUS16247</name>
</gene>
<comment type="caution">
    <text evidence="1">The sequence shown here is derived from an EMBL/GenBank/DDBJ whole genome shotgun (WGS) entry which is preliminary data.</text>
</comment>
<evidence type="ECO:0000313" key="2">
    <source>
        <dbReference type="Proteomes" id="UP001497623"/>
    </source>
</evidence>
<dbReference type="Proteomes" id="UP001497623">
    <property type="component" value="Unassembled WGS sequence"/>
</dbReference>
<dbReference type="AlphaFoldDB" id="A0AAV2QS43"/>
<keyword evidence="2" id="KW-1185">Reference proteome</keyword>
<proteinExistence type="predicted"/>
<organism evidence="1 2">
    <name type="scientific">Meganyctiphanes norvegica</name>
    <name type="common">Northern krill</name>
    <name type="synonym">Thysanopoda norvegica</name>
    <dbReference type="NCBI Taxonomy" id="48144"/>
    <lineage>
        <taxon>Eukaryota</taxon>
        <taxon>Metazoa</taxon>
        <taxon>Ecdysozoa</taxon>
        <taxon>Arthropoda</taxon>
        <taxon>Crustacea</taxon>
        <taxon>Multicrustacea</taxon>
        <taxon>Malacostraca</taxon>
        <taxon>Eumalacostraca</taxon>
        <taxon>Eucarida</taxon>
        <taxon>Euphausiacea</taxon>
        <taxon>Euphausiidae</taxon>
        <taxon>Meganyctiphanes</taxon>
    </lineage>
</organism>
<feature type="non-terminal residue" evidence="1">
    <location>
        <position position="1"/>
    </location>
</feature>
<protein>
    <submittedName>
        <fullName evidence="1">Uncharacterized protein</fullName>
    </submittedName>
</protein>
<sequence length="170" mass="18338">GCSVRVNPNSVGFPGLNMTFSANASGQIKVSRMRCFVFFLLVILIDSCVAHRCKRDGTGRCVDLTCPTLERCTKAGNKIGVVADCQNVQDDCEGTMLEERKYCGSKYCGCCVPPLDCGEPNLPCKKKGERAGVTSYCLPKADKDTCTGRFYGGKKMCDISKKCGCCVPSV</sequence>
<dbReference type="EMBL" id="CAXKWB010010571">
    <property type="protein sequence ID" value="CAL4098497.1"/>
    <property type="molecule type" value="Genomic_DNA"/>
</dbReference>
<accession>A0AAV2QS43</accession>
<name>A0AAV2QS43_MEGNR</name>
<evidence type="ECO:0000313" key="1">
    <source>
        <dbReference type="EMBL" id="CAL4098497.1"/>
    </source>
</evidence>